<comment type="caution">
    <text evidence="2">The sequence shown here is derived from an EMBL/GenBank/DDBJ whole genome shotgun (WGS) entry which is preliminary data.</text>
</comment>
<accession>A0AAW1XGJ1</accession>
<protein>
    <submittedName>
        <fullName evidence="2">Uncharacterized protein</fullName>
    </submittedName>
</protein>
<feature type="compositionally biased region" description="Basic and acidic residues" evidence="1">
    <location>
        <begin position="23"/>
        <end position="36"/>
    </location>
</feature>
<proteinExistence type="predicted"/>
<evidence type="ECO:0000313" key="3">
    <source>
        <dbReference type="Proteomes" id="UP001457282"/>
    </source>
</evidence>
<dbReference type="Proteomes" id="UP001457282">
    <property type="component" value="Unassembled WGS sequence"/>
</dbReference>
<evidence type="ECO:0000256" key="1">
    <source>
        <dbReference type="SAM" id="MobiDB-lite"/>
    </source>
</evidence>
<organism evidence="2 3">
    <name type="scientific">Rubus argutus</name>
    <name type="common">Southern blackberry</name>
    <dbReference type="NCBI Taxonomy" id="59490"/>
    <lineage>
        <taxon>Eukaryota</taxon>
        <taxon>Viridiplantae</taxon>
        <taxon>Streptophyta</taxon>
        <taxon>Embryophyta</taxon>
        <taxon>Tracheophyta</taxon>
        <taxon>Spermatophyta</taxon>
        <taxon>Magnoliopsida</taxon>
        <taxon>eudicotyledons</taxon>
        <taxon>Gunneridae</taxon>
        <taxon>Pentapetalae</taxon>
        <taxon>rosids</taxon>
        <taxon>fabids</taxon>
        <taxon>Rosales</taxon>
        <taxon>Rosaceae</taxon>
        <taxon>Rosoideae</taxon>
        <taxon>Rosoideae incertae sedis</taxon>
        <taxon>Rubus</taxon>
    </lineage>
</organism>
<name>A0AAW1XGJ1_RUBAR</name>
<sequence>MQWQRRQRWGRQRRQRRAVSVAGEEKQRSTVSERRVPSLGVQIKSGGYNSKRTGDPTAAEEGGPRAGGELEAGSDCGSEAAVVAQQGRLSDVVPPFGRDLRQRRQLLRMAVIDVERSRQLGKRIDAGGENRSQIGDAGWIGGAAESSASTEEARMIGLHSGVGYFSNGAMEELPWVDELGSSRLSLWPCEIADEGSATGKNHSGSEDGGMRLHDEAWVCA</sequence>
<feature type="compositionally biased region" description="Basic residues" evidence="1">
    <location>
        <begin position="1"/>
        <end position="17"/>
    </location>
</feature>
<evidence type="ECO:0000313" key="2">
    <source>
        <dbReference type="EMBL" id="KAK9936016.1"/>
    </source>
</evidence>
<feature type="region of interest" description="Disordered" evidence="1">
    <location>
        <begin position="1"/>
        <end position="74"/>
    </location>
</feature>
<reference evidence="2 3" key="1">
    <citation type="journal article" date="2023" name="G3 (Bethesda)">
        <title>A chromosome-length genome assembly and annotation of blackberry (Rubus argutus, cv. 'Hillquist').</title>
        <authorList>
            <person name="Bruna T."/>
            <person name="Aryal R."/>
            <person name="Dudchenko O."/>
            <person name="Sargent D.J."/>
            <person name="Mead D."/>
            <person name="Buti M."/>
            <person name="Cavallini A."/>
            <person name="Hytonen T."/>
            <person name="Andres J."/>
            <person name="Pham M."/>
            <person name="Weisz D."/>
            <person name="Mascagni F."/>
            <person name="Usai G."/>
            <person name="Natali L."/>
            <person name="Bassil N."/>
            <person name="Fernandez G.E."/>
            <person name="Lomsadze A."/>
            <person name="Armour M."/>
            <person name="Olukolu B."/>
            <person name="Poorten T."/>
            <person name="Britton C."/>
            <person name="Davik J."/>
            <person name="Ashrafi H."/>
            <person name="Aiden E.L."/>
            <person name="Borodovsky M."/>
            <person name="Worthington M."/>
        </authorList>
    </citation>
    <scope>NUCLEOTIDE SEQUENCE [LARGE SCALE GENOMIC DNA]</scope>
    <source>
        <strain evidence="2">PI 553951</strain>
    </source>
</reference>
<keyword evidence="3" id="KW-1185">Reference proteome</keyword>
<dbReference type="AlphaFoldDB" id="A0AAW1XGJ1"/>
<gene>
    <name evidence="2" type="ORF">M0R45_012881</name>
</gene>
<dbReference type="EMBL" id="JBEDUW010000003">
    <property type="protein sequence ID" value="KAK9936016.1"/>
    <property type="molecule type" value="Genomic_DNA"/>
</dbReference>